<dbReference type="Proteomes" id="UP000322876">
    <property type="component" value="Unassembled WGS sequence"/>
</dbReference>
<sequence length="94" mass="10514">MLSRLARFNLLILDDFGISAFEADEANDLLEVIEDRVGVNSTIVTSQLPIDNWYDCLKNATVADAILDRLVHSSHKIKLSGESVRKLKSEENIV</sequence>
<dbReference type="Pfam" id="PF01695">
    <property type="entry name" value="IstB_IS21"/>
    <property type="match status" value="1"/>
</dbReference>
<dbReference type="SUPFAM" id="SSF52540">
    <property type="entry name" value="P-loop containing nucleoside triphosphate hydrolases"/>
    <property type="match status" value="1"/>
</dbReference>
<dbReference type="Gene3D" id="3.40.50.300">
    <property type="entry name" value="P-loop containing nucleotide triphosphate hydrolases"/>
    <property type="match status" value="1"/>
</dbReference>
<organism evidence="2 3">
    <name type="scientific">Deferribacter autotrophicus</name>
    <dbReference type="NCBI Taxonomy" id="500465"/>
    <lineage>
        <taxon>Bacteria</taxon>
        <taxon>Pseudomonadati</taxon>
        <taxon>Deferribacterota</taxon>
        <taxon>Deferribacteres</taxon>
        <taxon>Deferribacterales</taxon>
        <taxon>Deferribacteraceae</taxon>
        <taxon>Deferribacter</taxon>
    </lineage>
</organism>
<dbReference type="OrthoDB" id="8150723at2"/>
<evidence type="ECO:0000313" key="2">
    <source>
        <dbReference type="EMBL" id="KAA0256862.1"/>
    </source>
</evidence>
<reference evidence="2 3" key="1">
    <citation type="submission" date="2019-06" db="EMBL/GenBank/DDBJ databases">
        <title>Genomic insights into carbon and energy metabolism of Deferribacter autotrophicus revealed new metabolic traits in the phylum Deferribacteres.</title>
        <authorList>
            <person name="Slobodkin A.I."/>
            <person name="Slobodkina G.B."/>
            <person name="Allioux M."/>
            <person name="Alain K."/>
            <person name="Jebbar M."/>
            <person name="Shadrin V."/>
            <person name="Kublanov I.V."/>
            <person name="Toshchakov S.V."/>
            <person name="Bonch-Osmolovskaya E.A."/>
        </authorList>
    </citation>
    <scope>NUCLEOTIDE SEQUENCE [LARGE SCALE GENOMIC DNA]</scope>
    <source>
        <strain evidence="2 3">SL50</strain>
    </source>
</reference>
<dbReference type="AlphaFoldDB" id="A0A5A8F0H6"/>
<dbReference type="InterPro" id="IPR027417">
    <property type="entry name" value="P-loop_NTPase"/>
</dbReference>
<feature type="domain" description="IstB-like ATP-binding" evidence="1">
    <location>
        <begin position="2"/>
        <end position="89"/>
    </location>
</feature>
<name>A0A5A8F0H6_9BACT</name>
<accession>A0A5A8F0H6</accession>
<dbReference type="EMBL" id="VFJB01000010">
    <property type="protein sequence ID" value="KAA0256862.1"/>
    <property type="molecule type" value="Genomic_DNA"/>
</dbReference>
<comment type="caution">
    <text evidence="2">The sequence shown here is derived from an EMBL/GenBank/DDBJ whole genome shotgun (WGS) entry which is preliminary data.</text>
</comment>
<evidence type="ECO:0000313" key="3">
    <source>
        <dbReference type="Proteomes" id="UP000322876"/>
    </source>
</evidence>
<evidence type="ECO:0000259" key="1">
    <source>
        <dbReference type="Pfam" id="PF01695"/>
    </source>
</evidence>
<keyword evidence="3" id="KW-1185">Reference proteome</keyword>
<proteinExistence type="predicted"/>
<gene>
    <name evidence="2" type="ORF">FHQ18_12105</name>
</gene>
<dbReference type="InterPro" id="IPR002611">
    <property type="entry name" value="IstB_ATP-bd"/>
</dbReference>
<protein>
    <recommendedName>
        <fullName evidence="1">IstB-like ATP-binding domain-containing protein</fullName>
    </recommendedName>
</protein>
<dbReference type="GO" id="GO:0005524">
    <property type="term" value="F:ATP binding"/>
    <property type="evidence" value="ECO:0007669"/>
    <property type="project" value="InterPro"/>
</dbReference>